<dbReference type="GO" id="GO:0016301">
    <property type="term" value="F:kinase activity"/>
    <property type="evidence" value="ECO:0007669"/>
    <property type="project" value="UniProtKB-KW"/>
</dbReference>
<evidence type="ECO:0000313" key="13">
    <source>
        <dbReference type="EMBL" id="TWU14333.1"/>
    </source>
</evidence>
<feature type="domain" description="Sensor protein KdpD transmembrane" evidence="12">
    <location>
        <begin position="23"/>
        <end position="91"/>
    </location>
</feature>
<comment type="subcellular location">
    <subcellularLocation>
        <location evidence="1">Membrane</location>
        <topology evidence="1">Multi-pass membrane protein</topology>
    </subcellularLocation>
</comment>
<reference evidence="13 14" key="1">
    <citation type="submission" date="2019-02" db="EMBL/GenBank/DDBJ databases">
        <title>Deep-cultivation of Planctomycetes and their phenomic and genomic characterization uncovers novel biology.</title>
        <authorList>
            <person name="Wiegand S."/>
            <person name="Jogler M."/>
            <person name="Boedeker C."/>
            <person name="Pinto D."/>
            <person name="Vollmers J."/>
            <person name="Rivas-Marin E."/>
            <person name="Kohn T."/>
            <person name="Peeters S.H."/>
            <person name="Heuer A."/>
            <person name="Rast P."/>
            <person name="Oberbeckmann S."/>
            <person name="Bunk B."/>
            <person name="Jeske O."/>
            <person name="Meyerdierks A."/>
            <person name="Storesund J.E."/>
            <person name="Kallscheuer N."/>
            <person name="Luecker S."/>
            <person name="Lage O.M."/>
            <person name="Pohl T."/>
            <person name="Merkel B.J."/>
            <person name="Hornburger P."/>
            <person name="Mueller R.-W."/>
            <person name="Bruemmer F."/>
            <person name="Labrenz M."/>
            <person name="Spormann A.M."/>
            <person name="Op Den Camp H."/>
            <person name="Overmann J."/>
            <person name="Amann R."/>
            <person name="Jetten M.S.M."/>
            <person name="Mascher T."/>
            <person name="Medema M.H."/>
            <person name="Devos D.P."/>
            <person name="Kaster A.-K."/>
            <person name="Ovreas L."/>
            <person name="Rohde M."/>
            <person name="Galperin M.Y."/>
            <person name="Jogler C."/>
        </authorList>
    </citation>
    <scope>NUCLEOTIDE SEQUENCE [LARGE SCALE GENOMIC DNA]</scope>
    <source>
        <strain evidence="13 14">CA54</strain>
    </source>
</reference>
<feature type="transmembrane region" description="Helical" evidence="11">
    <location>
        <begin position="20"/>
        <end position="40"/>
    </location>
</feature>
<evidence type="ECO:0000256" key="9">
    <source>
        <dbReference type="ARBA" id="ARBA00023012"/>
    </source>
</evidence>
<evidence type="ECO:0000256" key="6">
    <source>
        <dbReference type="ARBA" id="ARBA00022777"/>
    </source>
</evidence>
<keyword evidence="6" id="KW-0418">Kinase</keyword>
<keyword evidence="3" id="KW-0808">Transferase</keyword>
<comment type="caution">
    <text evidence="13">The sequence shown here is derived from an EMBL/GenBank/DDBJ whole genome shotgun (WGS) entry which is preliminary data.</text>
</comment>
<organism evidence="13 14">
    <name type="scientific">Symmachiella macrocystis</name>
    <dbReference type="NCBI Taxonomy" id="2527985"/>
    <lineage>
        <taxon>Bacteria</taxon>
        <taxon>Pseudomonadati</taxon>
        <taxon>Planctomycetota</taxon>
        <taxon>Planctomycetia</taxon>
        <taxon>Planctomycetales</taxon>
        <taxon>Planctomycetaceae</taxon>
        <taxon>Symmachiella</taxon>
    </lineage>
</organism>
<evidence type="ECO:0000256" key="7">
    <source>
        <dbReference type="ARBA" id="ARBA00022840"/>
    </source>
</evidence>
<keyword evidence="9" id="KW-0902">Two-component regulatory system</keyword>
<evidence type="ECO:0000313" key="14">
    <source>
        <dbReference type="Proteomes" id="UP000320735"/>
    </source>
</evidence>
<keyword evidence="7" id="KW-0067">ATP-binding</keyword>
<dbReference type="Gene3D" id="1.20.120.620">
    <property type="entry name" value="Backbone structure of the membrane domain of e. Coli histidine kinase receptor kdpd"/>
    <property type="match status" value="1"/>
</dbReference>
<dbReference type="GO" id="GO:0000160">
    <property type="term" value="P:phosphorelay signal transduction system"/>
    <property type="evidence" value="ECO:0007669"/>
    <property type="project" value="UniProtKB-KW"/>
</dbReference>
<keyword evidence="14" id="KW-1185">Reference proteome</keyword>
<feature type="transmembrane region" description="Helical" evidence="11">
    <location>
        <begin position="52"/>
        <end position="85"/>
    </location>
</feature>
<evidence type="ECO:0000256" key="8">
    <source>
        <dbReference type="ARBA" id="ARBA00022989"/>
    </source>
</evidence>
<evidence type="ECO:0000256" key="4">
    <source>
        <dbReference type="ARBA" id="ARBA00022692"/>
    </source>
</evidence>
<evidence type="ECO:0000256" key="5">
    <source>
        <dbReference type="ARBA" id="ARBA00022741"/>
    </source>
</evidence>
<gene>
    <name evidence="13" type="ORF">CA54_31780</name>
</gene>
<evidence type="ECO:0000256" key="10">
    <source>
        <dbReference type="ARBA" id="ARBA00023136"/>
    </source>
</evidence>
<evidence type="ECO:0000256" key="2">
    <source>
        <dbReference type="ARBA" id="ARBA00022553"/>
    </source>
</evidence>
<dbReference type="AlphaFoldDB" id="A0A5C6BQ54"/>
<dbReference type="RefSeq" id="WP_146371602.1">
    <property type="nucleotide sequence ID" value="NZ_SJPP01000001.1"/>
</dbReference>
<dbReference type="InterPro" id="IPR038318">
    <property type="entry name" value="KdpD_sf"/>
</dbReference>
<keyword evidence="5" id="KW-0547">Nucleotide-binding</keyword>
<keyword evidence="10 11" id="KW-0472">Membrane</keyword>
<dbReference type="GO" id="GO:0005524">
    <property type="term" value="F:ATP binding"/>
    <property type="evidence" value="ECO:0007669"/>
    <property type="project" value="UniProtKB-KW"/>
</dbReference>
<protein>
    <recommendedName>
        <fullName evidence="12">Sensor protein KdpD transmembrane domain-containing protein</fullName>
    </recommendedName>
</protein>
<dbReference type="InterPro" id="IPR025201">
    <property type="entry name" value="KdpD_TM"/>
</dbReference>
<keyword evidence="2" id="KW-0597">Phosphoprotein</keyword>
<dbReference type="EMBL" id="SJPP01000001">
    <property type="protein sequence ID" value="TWU14333.1"/>
    <property type="molecule type" value="Genomic_DNA"/>
</dbReference>
<keyword evidence="8 11" id="KW-1133">Transmembrane helix</keyword>
<evidence type="ECO:0000256" key="1">
    <source>
        <dbReference type="ARBA" id="ARBA00004141"/>
    </source>
</evidence>
<dbReference type="Pfam" id="PF13493">
    <property type="entry name" value="DUF4118"/>
    <property type="match status" value="1"/>
</dbReference>
<evidence type="ECO:0000259" key="12">
    <source>
        <dbReference type="Pfam" id="PF13493"/>
    </source>
</evidence>
<proteinExistence type="predicted"/>
<keyword evidence="4 11" id="KW-0812">Transmembrane</keyword>
<accession>A0A5C6BQ54</accession>
<evidence type="ECO:0000256" key="3">
    <source>
        <dbReference type="ARBA" id="ARBA00022679"/>
    </source>
</evidence>
<sequence>MWDLFVENPLPMKINPQSAFASYGLAVVFTGLATGLQLFAHPYFGGVVPYFPFCLAVFATALIAKAGPTLLAVVLSELAVLYWFIPPADSLFPAENAA</sequence>
<evidence type="ECO:0000256" key="11">
    <source>
        <dbReference type="SAM" id="Phobius"/>
    </source>
</evidence>
<dbReference type="GO" id="GO:0016020">
    <property type="term" value="C:membrane"/>
    <property type="evidence" value="ECO:0007669"/>
    <property type="project" value="UniProtKB-SubCell"/>
</dbReference>
<dbReference type="Proteomes" id="UP000320735">
    <property type="component" value="Unassembled WGS sequence"/>
</dbReference>
<name>A0A5C6BQ54_9PLAN</name>